<evidence type="ECO:0000256" key="5">
    <source>
        <dbReference type="ARBA" id="ARBA00023027"/>
    </source>
</evidence>
<dbReference type="Proteomes" id="UP000466535">
    <property type="component" value="Unassembled WGS sequence"/>
</dbReference>
<evidence type="ECO:0000259" key="8">
    <source>
        <dbReference type="Pfam" id="PF01467"/>
    </source>
</evidence>
<keyword evidence="4 6" id="KW-0548">Nucleotidyltransferase</keyword>
<dbReference type="GO" id="GO:0005737">
    <property type="term" value="C:cytoplasm"/>
    <property type="evidence" value="ECO:0007669"/>
    <property type="project" value="UniProtKB-SubCell"/>
</dbReference>
<evidence type="ECO:0000313" key="9">
    <source>
        <dbReference type="EMBL" id="MXR52361.1"/>
    </source>
</evidence>
<evidence type="ECO:0000256" key="3">
    <source>
        <dbReference type="ARBA" id="ARBA00022679"/>
    </source>
</evidence>
<dbReference type="Pfam" id="PF01467">
    <property type="entry name" value="CTP_transf_like"/>
    <property type="match status" value="1"/>
</dbReference>
<dbReference type="InterPro" id="IPR014729">
    <property type="entry name" value="Rossmann-like_a/b/a_fold"/>
</dbReference>
<dbReference type="GO" id="GO:0000309">
    <property type="term" value="F:nicotinamide-nucleotide adenylyltransferase activity"/>
    <property type="evidence" value="ECO:0007669"/>
    <property type="project" value="UniProtKB-UniRule"/>
</dbReference>
<dbReference type="InterPro" id="IPR006418">
    <property type="entry name" value="NMN_Atrans_arc"/>
</dbReference>
<dbReference type="GO" id="GO:0009435">
    <property type="term" value="P:NAD+ biosynthetic process"/>
    <property type="evidence" value="ECO:0007669"/>
    <property type="project" value="UniProtKB-UniRule"/>
</dbReference>
<dbReference type="AlphaFoldDB" id="A0A6B0TAW6"/>
<comment type="catalytic activity">
    <reaction evidence="6">
        <text>beta-nicotinamide D-ribonucleotide + ATP + H(+) = diphosphate + NAD(+)</text>
        <dbReference type="Rhea" id="RHEA:21360"/>
        <dbReference type="ChEBI" id="CHEBI:14649"/>
        <dbReference type="ChEBI" id="CHEBI:15378"/>
        <dbReference type="ChEBI" id="CHEBI:30616"/>
        <dbReference type="ChEBI" id="CHEBI:33019"/>
        <dbReference type="ChEBI" id="CHEBI:57540"/>
        <dbReference type="EC" id="2.7.7.1"/>
    </reaction>
</comment>
<name>A0A6B0TAW6_9EURY</name>
<proteinExistence type="inferred from homology"/>
<keyword evidence="2 6" id="KW-0662">Pyridine nucleotide biosynthesis</keyword>
<dbReference type="InterPro" id="IPR004821">
    <property type="entry name" value="Cyt_trans-like"/>
</dbReference>
<dbReference type="UniPathway" id="UPA00253">
    <property type="reaction ID" value="UER00600"/>
</dbReference>
<evidence type="ECO:0000256" key="7">
    <source>
        <dbReference type="NCBIfam" id="TIGR01527"/>
    </source>
</evidence>
<evidence type="ECO:0000313" key="10">
    <source>
        <dbReference type="Proteomes" id="UP000466535"/>
    </source>
</evidence>
<dbReference type="PANTHER" id="PTHR21342">
    <property type="entry name" value="PHOSPHOPANTETHEINE ADENYLYLTRANSFERASE"/>
    <property type="match status" value="1"/>
</dbReference>
<dbReference type="HAMAP" id="MF_00243">
    <property type="entry name" value="NMN_adenylyltr"/>
    <property type="match status" value="1"/>
</dbReference>
<evidence type="ECO:0000256" key="2">
    <source>
        <dbReference type="ARBA" id="ARBA00022642"/>
    </source>
</evidence>
<comment type="pathway">
    <text evidence="6">Cofactor biosynthesis; NAD(+) biosynthesis; NAD(+) from nicotinamide D-ribonucleotide: step 1/1.</text>
</comment>
<comment type="subcellular location">
    <subcellularLocation>
        <location evidence="6">Cytoplasm</location>
    </subcellularLocation>
</comment>
<evidence type="ECO:0000256" key="4">
    <source>
        <dbReference type="ARBA" id="ARBA00022695"/>
    </source>
</evidence>
<comment type="similarity">
    <text evidence="1 6">Belongs to the archaeal NMN adenylyltransferase family.</text>
</comment>
<dbReference type="SUPFAM" id="SSF52374">
    <property type="entry name" value="Nucleotidylyl transferase"/>
    <property type="match status" value="1"/>
</dbReference>
<keyword evidence="6" id="KW-0547">Nucleotide-binding</keyword>
<protein>
    <recommendedName>
        <fullName evidence="6 7">Nicotinamide-nucleotide adenylyltransferase</fullName>
        <ecNumber evidence="6 7">2.7.7.1</ecNumber>
    </recommendedName>
    <alternativeName>
        <fullName evidence="6">NAD(+) diphosphorylase</fullName>
    </alternativeName>
    <alternativeName>
        <fullName evidence="6">NAD(+) pyrophosphorylase</fullName>
    </alternativeName>
    <alternativeName>
        <fullName evidence="6">NMN adenylyltransferase</fullName>
    </alternativeName>
</protein>
<sequence>MAPYRGCLIGRFQPFHRGHRKLAEYVADDVDELVVGIGSADASHTRRNPFTAGERVMMVRKTLEPFDITDYVVPIEDLDRNSVWVSHVQSMAPEFDVAYSNNPLVIRLFSEAGIEVRQTEMFDRDELKGSEIRRQMIDGEDWRQHVPQPVQDVIDEVDGVGRLRDIE</sequence>
<organism evidence="9 10">
    <name type="scientific">Halovenus carboxidivorans</name>
    <dbReference type="NCBI Taxonomy" id="2692199"/>
    <lineage>
        <taxon>Archaea</taxon>
        <taxon>Methanobacteriati</taxon>
        <taxon>Methanobacteriota</taxon>
        <taxon>Stenosarchaea group</taxon>
        <taxon>Halobacteria</taxon>
        <taxon>Halobacteriales</taxon>
        <taxon>Haloarculaceae</taxon>
        <taxon>Halovenus</taxon>
    </lineage>
</organism>
<dbReference type="EC" id="2.7.7.1" evidence="6 7"/>
<keyword evidence="5 6" id="KW-0520">NAD</keyword>
<dbReference type="NCBIfam" id="NF002243">
    <property type="entry name" value="PRK01153.1"/>
    <property type="match status" value="1"/>
</dbReference>
<accession>A0A6B0TAW6</accession>
<dbReference type="NCBIfam" id="TIGR00125">
    <property type="entry name" value="cyt_tran_rel"/>
    <property type="match status" value="1"/>
</dbReference>
<dbReference type="GO" id="GO:0005524">
    <property type="term" value="F:ATP binding"/>
    <property type="evidence" value="ECO:0007669"/>
    <property type="project" value="UniProtKB-KW"/>
</dbReference>
<keyword evidence="10" id="KW-1185">Reference proteome</keyword>
<reference evidence="9 10" key="1">
    <citation type="submission" date="2019-12" db="EMBL/GenBank/DDBJ databases">
        <title>Isolation and characterization of three novel carbon monoxide-oxidizing members of Halobacteria from salione crusts and soils.</title>
        <authorList>
            <person name="Myers M.R."/>
            <person name="King G.M."/>
        </authorList>
    </citation>
    <scope>NUCLEOTIDE SEQUENCE [LARGE SCALE GENOMIC DNA]</scope>
    <source>
        <strain evidence="9 10">WSH3</strain>
    </source>
</reference>
<keyword evidence="6" id="KW-0963">Cytoplasm</keyword>
<dbReference type="EMBL" id="WUUT01000004">
    <property type="protein sequence ID" value="MXR52361.1"/>
    <property type="molecule type" value="Genomic_DNA"/>
</dbReference>
<keyword evidence="6" id="KW-0067">ATP-binding</keyword>
<dbReference type="OrthoDB" id="264480at2157"/>
<feature type="domain" description="Cytidyltransferase-like" evidence="8">
    <location>
        <begin position="9"/>
        <end position="134"/>
    </location>
</feature>
<dbReference type="NCBIfam" id="TIGR01527">
    <property type="entry name" value="arch_NMN_Atrans"/>
    <property type="match status" value="1"/>
</dbReference>
<dbReference type="Gene3D" id="3.40.50.620">
    <property type="entry name" value="HUPs"/>
    <property type="match status" value="1"/>
</dbReference>
<gene>
    <name evidence="9" type="ORF">GRX03_12195</name>
</gene>
<comment type="caution">
    <text evidence="9">The sequence shown here is derived from an EMBL/GenBank/DDBJ whole genome shotgun (WGS) entry which is preliminary data.</text>
</comment>
<keyword evidence="3 6" id="KW-0808">Transferase</keyword>
<dbReference type="RefSeq" id="WP_159764477.1">
    <property type="nucleotide sequence ID" value="NZ_WUUT01000004.1"/>
</dbReference>
<evidence type="ECO:0000256" key="6">
    <source>
        <dbReference type="HAMAP-Rule" id="MF_00243"/>
    </source>
</evidence>
<dbReference type="PANTHER" id="PTHR21342:SF0">
    <property type="entry name" value="BIFUNCTIONAL NMN ADENYLYLTRANSFERASE_NUDIX HYDROLASE"/>
    <property type="match status" value="1"/>
</dbReference>
<evidence type="ECO:0000256" key="1">
    <source>
        <dbReference type="ARBA" id="ARBA00010124"/>
    </source>
</evidence>